<dbReference type="EMBL" id="JACXVP010000001">
    <property type="protein sequence ID" value="KAG5631306.1"/>
    <property type="molecule type" value="Genomic_DNA"/>
</dbReference>
<sequence length="209" mass="24447">MYWQIQTNNSLFSFLSKVITTTVYAKCEATERLQLLDDIYLLSQNMRLPWFVGGDFNVIMNDEEKIGGLPVYPTEYNDFAFSINSCDLFYINFKGSPFTWWNGRIDDAYIFKKLDRIVLNQAFLGLLGCVELDHQARIGSDHLRSQRRWNDNLLNHLFPEEVCNHIIDKVGCGEDTDEWNKLWWMAHSSGKFNVNSAWDILRNASNRKN</sequence>
<accession>A0A9J6B3Y9</accession>
<dbReference type="PANTHER" id="PTHR33710">
    <property type="entry name" value="BNAC02G09200D PROTEIN"/>
    <property type="match status" value="1"/>
</dbReference>
<dbReference type="AlphaFoldDB" id="A0A9J6B3Y9"/>
<comment type="caution">
    <text evidence="2">The sequence shown here is derived from an EMBL/GenBank/DDBJ whole genome shotgun (WGS) entry which is preliminary data.</text>
</comment>
<keyword evidence="3" id="KW-1185">Reference proteome</keyword>
<name>A0A9J6B3Y9_SOLCO</name>
<feature type="domain" description="Endonuclease/exonuclease/phosphatase" evidence="1">
    <location>
        <begin position="22"/>
        <end position="142"/>
    </location>
</feature>
<dbReference type="Proteomes" id="UP000824120">
    <property type="component" value="Chromosome 1"/>
</dbReference>
<reference evidence="2 3" key="1">
    <citation type="submission" date="2020-09" db="EMBL/GenBank/DDBJ databases">
        <title>De no assembly of potato wild relative species, Solanum commersonii.</title>
        <authorList>
            <person name="Cho K."/>
        </authorList>
    </citation>
    <scope>NUCLEOTIDE SEQUENCE [LARGE SCALE GENOMIC DNA]</scope>
    <source>
        <strain evidence="2">LZ3.2</strain>
        <tissue evidence="2">Leaf</tissue>
    </source>
</reference>
<dbReference type="Gene3D" id="3.60.10.10">
    <property type="entry name" value="Endonuclease/exonuclease/phosphatase"/>
    <property type="match status" value="1"/>
</dbReference>
<protein>
    <recommendedName>
        <fullName evidence="1">Endonuclease/exonuclease/phosphatase domain-containing protein</fullName>
    </recommendedName>
</protein>
<proteinExistence type="predicted"/>
<dbReference type="InterPro" id="IPR036691">
    <property type="entry name" value="Endo/exonu/phosph_ase_sf"/>
</dbReference>
<evidence type="ECO:0000313" key="3">
    <source>
        <dbReference type="Proteomes" id="UP000824120"/>
    </source>
</evidence>
<dbReference type="PANTHER" id="PTHR33710:SF71">
    <property type="entry name" value="ENDONUCLEASE_EXONUCLEASE_PHOSPHATASE DOMAIN-CONTAINING PROTEIN"/>
    <property type="match status" value="1"/>
</dbReference>
<organism evidence="2 3">
    <name type="scientific">Solanum commersonii</name>
    <name type="common">Commerson's wild potato</name>
    <name type="synonym">Commerson's nightshade</name>
    <dbReference type="NCBI Taxonomy" id="4109"/>
    <lineage>
        <taxon>Eukaryota</taxon>
        <taxon>Viridiplantae</taxon>
        <taxon>Streptophyta</taxon>
        <taxon>Embryophyta</taxon>
        <taxon>Tracheophyta</taxon>
        <taxon>Spermatophyta</taxon>
        <taxon>Magnoliopsida</taxon>
        <taxon>eudicotyledons</taxon>
        <taxon>Gunneridae</taxon>
        <taxon>Pentapetalae</taxon>
        <taxon>asterids</taxon>
        <taxon>lamiids</taxon>
        <taxon>Solanales</taxon>
        <taxon>Solanaceae</taxon>
        <taxon>Solanoideae</taxon>
        <taxon>Solaneae</taxon>
        <taxon>Solanum</taxon>
    </lineage>
</organism>
<evidence type="ECO:0000259" key="1">
    <source>
        <dbReference type="Pfam" id="PF03372"/>
    </source>
</evidence>
<evidence type="ECO:0000313" key="2">
    <source>
        <dbReference type="EMBL" id="KAG5631306.1"/>
    </source>
</evidence>
<dbReference type="GO" id="GO:0003824">
    <property type="term" value="F:catalytic activity"/>
    <property type="evidence" value="ECO:0007669"/>
    <property type="project" value="InterPro"/>
</dbReference>
<gene>
    <name evidence="2" type="ORF">H5410_003023</name>
</gene>
<dbReference type="InterPro" id="IPR005135">
    <property type="entry name" value="Endo/exonuclease/phosphatase"/>
</dbReference>
<dbReference type="Pfam" id="PF03372">
    <property type="entry name" value="Exo_endo_phos"/>
    <property type="match status" value="1"/>
</dbReference>
<dbReference type="OrthoDB" id="1748181at2759"/>
<dbReference type="SUPFAM" id="SSF56219">
    <property type="entry name" value="DNase I-like"/>
    <property type="match status" value="1"/>
</dbReference>